<protein>
    <recommendedName>
        <fullName evidence="2">HTH araC/xylS-type domain-containing protein</fullName>
    </recommendedName>
</protein>
<name>A0A645CNC5_9ZZZZ</name>
<evidence type="ECO:0000259" key="2">
    <source>
        <dbReference type="PROSITE" id="PS01124"/>
    </source>
</evidence>
<comment type="caution">
    <text evidence="3">The sequence shown here is derived from an EMBL/GenBank/DDBJ whole genome shotgun (WGS) entry which is preliminary data.</text>
</comment>
<gene>
    <name evidence="3" type="ORF">SDC9_125410</name>
</gene>
<dbReference type="PANTHER" id="PTHR43280:SF2">
    <property type="entry name" value="HTH-TYPE TRANSCRIPTIONAL REGULATOR EXSA"/>
    <property type="match status" value="1"/>
</dbReference>
<organism evidence="3">
    <name type="scientific">bioreactor metagenome</name>
    <dbReference type="NCBI Taxonomy" id="1076179"/>
    <lineage>
        <taxon>unclassified sequences</taxon>
        <taxon>metagenomes</taxon>
        <taxon>ecological metagenomes</taxon>
    </lineage>
</organism>
<dbReference type="GO" id="GO:0043565">
    <property type="term" value="F:sequence-specific DNA binding"/>
    <property type="evidence" value="ECO:0007669"/>
    <property type="project" value="InterPro"/>
</dbReference>
<dbReference type="InterPro" id="IPR018060">
    <property type="entry name" value="HTH_AraC"/>
</dbReference>
<dbReference type="AlphaFoldDB" id="A0A645CNC5"/>
<dbReference type="Pfam" id="PF12833">
    <property type="entry name" value="HTH_18"/>
    <property type="match status" value="1"/>
</dbReference>
<sequence>MTGTNAYRDPDISLNKLAASLCTNRTTLSKALHNLGYTNFNVYINTLRIEDFIRRIRSKESDNYQDAFYNAGFRSRSTALRNFKQYTGKTPSEYFE</sequence>
<keyword evidence="1" id="KW-0238">DNA-binding</keyword>
<evidence type="ECO:0000256" key="1">
    <source>
        <dbReference type="ARBA" id="ARBA00023125"/>
    </source>
</evidence>
<accession>A0A645CNC5</accession>
<dbReference type="Gene3D" id="1.10.10.60">
    <property type="entry name" value="Homeodomain-like"/>
    <property type="match status" value="1"/>
</dbReference>
<dbReference type="SMART" id="SM00342">
    <property type="entry name" value="HTH_ARAC"/>
    <property type="match status" value="1"/>
</dbReference>
<reference evidence="3" key="1">
    <citation type="submission" date="2019-08" db="EMBL/GenBank/DDBJ databases">
        <authorList>
            <person name="Kucharzyk K."/>
            <person name="Murdoch R.W."/>
            <person name="Higgins S."/>
            <person name="Loffler F."/>
        </authorList>
    </citation>
    <scope>NUCLEOTIDE SEQUENCE</scope>
</reference>
<dbReference type="PROSITE" id="PS01124">
    <property type="entry name" value="HTH_ARAC_FAMILY_2"/>
    <property type="match status" value="1"/>
</dbReference>
<evidence type="ECO:0000313" key="3">
    <source>
        <dbReference type="EMBL" id="MPM78399.1"/>
    </source>
</evidence>
<proteinExistence type="predicted"/>
<feature type="domain" description="HTH araC/xylS-type" evidence="2">
    <location>
        <begin position="1"/>
        <end position="96"/>
    </location>
</feature>
<dbReference type="PANTHER" id="PTHR43280">
    <property type="entry name" value="ARAC-FAMILY TRANSCRIPTIONAL REGULATOR"/>
    <property type="match status" value="1"/>
</dbReference>
<dbReference type="EMBL" id="VSSQ01028616">
    <property type="protein sequence ID" value="MPM78399.1"/>
    <property type="molecule type" value="Genomic_DNA"/>
</dbReference>
<dbReference type="GO" id="GO:0003700">
    <property type="term" value="F:DNA-binding transcription factor activity"/>
    <property type="evidence" value="ECO:0007669"/>
    <property type="project" value="InterPro"/>
</dbReference>